<comment type="caution">
    <text evidence="1">The sequence shown here is derived from an EMBL/GenBank/DDBJ whole genome shotgun (WGS) entry which is preliminary data.</text>
</comment>
<reference evidence="1 2" key="1">
    <citation type="submission" date="2019-06" db="EMBL/GenBank/DDBJ databases">
        <title>Sequencing the genomes of 1000 actinobacteria strains.</title>
        <authorList>
            <person name="Klenk H.-P."/>
        </authorList>
    </citation>
    <scope>NUCLEOTIDE SEQUENCE [LARGE SCALE GENOMIC DNA]</scope>
    <source>
        <strain evidence="1 2">DSM 45511</strain>
    </source>
</reference>
<evidence type="ECO:0000313" key="1">
    <source>
        <dbReference type="EMBL" id="TQM42813.1"/>
    </source>
</evidence>
<keyword evidence="2" id="KW-1185">Reference proteome</keyword>
<evidence type="ECO:0000313" key="2">
    <source>
        <dbReference type="Proteomes" id="UP000319818"/>
    </source>
</evidence>
<dbReference type="RefSeq" id="WP_142095587.1">
    <property type="nucleotide sequence ID" value="NZ_VFPH01000001.1"/>
</dbReference>
<dbReference type="OrthoDB" id="3387554at2"/>
<dbReference type="EMBL" id="VFPH01000001">
    <property type="protein sequence ID" value="TQM42813.1"/>
    <property type="molecule type" value="Genomic_DNA"/>
</dbReference>
<accession>A0A543G9Q1</accession>
<organism evidence="1 2">
    <name type="scientific">Pseudonocardia cypriaca</name>
    <dbReference type="NCBI Taxonomy" id="882449"/>
    <lineage>
        <taxon>Bacteria</taxon>
        <taxon>Bacillati</taxon>
        <taxon>Actinomycetota</taxon>
        <taxon>Actinomycetes</taxon>
        <taxon>Pseudonocardiales</taxon>
        <taxon>Pseudonocardiaceae</taxon>
        <taxon>Pseudonocardia</taxon>
    </lineage>
</organism>
<sequence>MHDHAIAVSDRPMALHQYRFVETHAWWLGTFGLHQHLTEHRLRQWIPAHPEREWVLERELTGAQTWLTGSADEAREDGFDLHDVAPVGRFRARYGDFDTSRDSEDDFGIELDTVFCPRPRTPRRGSWQSPTPEFLQRLPQDPAALLARLREDNPGSWFGPFAAAVTALRTTLVPAELRAAFFRALSALPGVSFAEEAQNVDGHACVALVHDAGRTRTELLLDPADGQFAGERDTLRVDSRCGLPAGTVISTTAVRTEVVDAEGEVPAGGTHFH</sequence>
<name>A0A543G9Q1_9PSEU</name>
<protein>
    <submittedName>
        <fullName evidence="1">Uncharacterized protein</fullName>
    </submittedName>
</protein>
<gene>
    <name evidence="1" type="ORF">FB388_0149</name>
</gene>
<proteinExistence type="predicted"/>
<dbReference type="Proteomes" id="UP000319818">
    <property type="component" value="Unassembled WGS sequence"/>
</dbReference>
<dbReference type="AlphaFoldDB" id="A0A543G9Q1"/>